<dbReference type="RefSeq" id="WP_166276367.1">
    <property type="nucleotide sequence ID" value="NZ_JTHE03000100.1"/>
</dbReference>
<organism evidence="1 2">
    <name type="scientific">Lyngbya confervoides BDU141951</name>
    <dbReference type="NCBI Taxonomy" id="1574623"/>
    <lineage>
        <taxon>Bacteria</taxon>
        <taxon>Bacillati</taxon>
        <taxon>Cyanobacteriota</taxon>
        <taxon>Cyanophyceae</taxon>
        <taxon>Oscillatoriophycideae</taxon>
        <taxon>Oscillatoriales</taxon>
        <taxon>Microcoleaceae</taxon>
        <taxon>Lyngbya</taxon>
    </lineage>
</organism>
<accession>A0ABD4T7U7</accession>
<dbReference type="AlphaFoldDB" id="A0ABD4T7U7"/>
<evidence type="ECO:0000313" key="2">
    <source>
        <dbReference type="Proteomes" id="UP000031561"/>
    </source>
</evidence>
<dbReference type="EMBL" id="JTHE03000100">
    <property type="protein sequence ID" value="MCM1984515.1"/>
    <property type="molecule type" value="Genomic_DNA"/>
</dbReference>
<reference evidence="1 2" key="1">
    <citation type="journal article" date="2015" name="Genome Announc.">
        <title>Draft Genome Sequence of Filamentous Marine Cyanobacterium Lyngbya confervoides Strain BDU141951.</title>
        <authorList>
            <person name="Chandrababunaidu M.M."/>
            <person name="Sen D."/>
            <person name="Tripathy S."/>
        </authorList>
    </citation>
    <scope>NUCLEOTIDE SEQUENCE [LARGE SCALE GENOMIC DNA]</scope>
    <source>
        <strain evidence="1 2">BDU141951</strain>
    </source>
</reference>
<comment type="caution">
    <text evidence="1">The sequence shown here is derived from an EMBL/GenBank/DDBJ whole genome shotgun (WGS) entry which is preliminary data.</text>
</comment>
<protein>
    <submittedName>
        <fullName evidence="1">Uncharacterized protein</fullName>
    </submittedName>
</protein>
<sequence>MFPFCFSNCCDAESRQKARLAQLDFLKWVRDSLETRLAATNAAIASLERQVGQAPSAQDS</sequence>
<name>A0ABD4T7U7_9CYAN</name>
<evidence type="ECO:0000313" key="1">
    <source>
        <dbReference type="EMBL" id="MCM1984515.1"/>
    </source>
</evidence>
<keyword evidence="2" id="KW-1185">Reference proteome</keyword>
<proteinExistence type="predicted"/>
<gene>
    <name evidence="1" type="ORF">QQ91_0016960</name>
</gene>
<dbReference type="Proteomes" id="UP000031561">
    <property type="component" value="Unassembled WGS sequence"/>
</dbReference>